<feature type="domain" description="SHOCT" evidence="2">
    <location>
        <begin position="201"/>
        <end position="228"/>
    </location>
</feature>
<keyword evidence="1" id="KW-0472">Membrane</keyword>
<protein>
    <recommendedName>
        <fullName evidence="2">SHOCT domain-containing protein</fullName>
    </recommendedName>
</protein>
<feature type="transmembrane region" description="Helical" evidence="1">
    <location>
        <begin position="135"/>
        <end position="154"/>
    </location>
</feature>
<evidence type="ECO:0000313" key="4">
    <source>
        <dbReference type="Proteomes" id="UP000465866"/>
    </source>
</evidence>
<reference evidence="3 4" key="1">
    <citation type="journal article" date="2019" name="Emerg. Microbes Infect.">
        <title>Comprehensive subspecies identification of 175 nontuberculous mycobacteria species based on 7547 genomic profiles.</title>
        <authorList>
            <person name="Matsumoto Y."/>
            <person name="Kinjo T."/>
            <person name="Motooka D."/>
            <person name="Nabeya D."/>
            <person name="Jung N."/>
            <person name="Uechi K."/>
            <person name="Horii T."/>
            <person name="Iida T."/>
            <person name="Fujita J."/>
            <person name="Nakamura S."/>
        </authorList>
    </citation>
    <scope>NUCLEOTIDE SEQUENCE [LARGE SCALE GENOMIC DNA]</scope>
    <source>
        <strain evidence="3 4">JCM 12404</strain>
    </source>
</reference>
<proteinExistence type="predicted"/>
<evidence type="ECO:0000313" key="3">
    <source>
        <dbReference type="EMBL" id="BBX45281.1"/>
    </source>
</evidence>
<keyword evidence="4" id="KW-1185">Reference proteome</keyword>
<dbReference type="Proteomes" id="UP000465866">
    <property type="component" value="Chromosome"/>
</dbReference>
<name>A0A7I7KUM3_9MYCO</name>
<evidence type="ECO:0000256" key="1">
    <source>
        <dbReference type="SAM" id="Phobius"/>
    </source>
</evidence>
<dbReference type="InterPro" id="IPR018649">
    <property type="entry name" value="SHOCT"/>
</dbReference>
<sequence>MVVAVPGFIATLVLNAFVLDDYDAYGEVPVPGSASVHLPRGEVTISLHADVIGSPSGGGLPVPPLSVTIAPPNGVAEPVVTENIGSTTTVNNDAHVRVWVAQVAVDGDYNVTTDGKVGGFIDPRLAFGHGSQLGSLVWVFVGMFAAGLVGTIVASKWLGSVRRKEAPAASIPGFEFPVTPVVSPAVTSTPHQPGGEGVRLERLKTIAALRDSGALTDAEFESEKRRILDGN</sequence>
<keyword evidence="1" id="KW-0812">Transmembrane</keyword>
<dbReference type="AlphaFoldDB" id="A0A7I7KUM3"/>
<organism evidence="3 4">
    <name type="scientific">Mycobacterium cookii</name>
    <dbReference type="NCBI Taxonomy" id="1775"/>
    <lineage>
        <taxon>Bacteria</taxon>
        <taxon>Bacillati</taxon>
        <taxon>Actinomycetota</taxon>
        <taxon>Actinomycetes</taxon>
        <taxon>Mycobacteriales</taxon>
        <taxon>Mycobacteriaceae</taxon>
        <taxon>Mycobacterium</taxon>
    </lineage>
</organism>
<dbReference type="Pfam" id="PF09851">
    <property type="entry name" value="SHOCT"/>
    <property type="match status" value="1"/>
</dbReference>
<keyword evidence="1" id="KW-1133">Transmembrane helix</keyword>
<dbReference type="KEGG" id="mcoo:MCOO_12960"/>
<dbReference type="EMBL" id="AP022569">
    <property type="protein sequence ID" value="BBX45281.1"/>
    <property type="molecule type" value="Genomic_DNA"/>
</dbReference>
<evidence type="ECO:0000259" key="2">
    <source>
        <dbReference type="Pfam" id="PF09851"/>
    </source>
</evidence>
<accession>A0A7I7KUM3</accession>
<gene>
    <name evidence="3" type="ORF">MCOO_12960</name>
</gene>